<gene>
    <name evidence="3" type="ORF">AUP43_09490</name>
</gene>
<accession>A0A154W2W8</accession>
<proteinExistence type="predicted"/>
<keyword evidence="2" id="KW-0472">Membrane</keyword>
<dbReference type="Proteomes" id="UP000076400">
    <property type="component" value="Unassembled WGS sequence"/>
</dbReference>
<dbReference type="InterPro" id="IPR005625">
    <property type="entry name" value="PepSY-ass_TM"/>
</dbReference>
<feature type="transmembrane region" description="Helical" evidence="2">
    <location>
        <begin position="460"/>
        <end position="480"/>
    </location>
</feature>
<evidence type="ECO:0000256" key="2">
    <source>
        <dbReference type="SAM" id="Phobius"/>
    </source>
</evidence>
<keyword evidence="4" id="KW-1185">Reference proteome</keyword>
<dbReference type="STRING" id="580166.AUP43_09490"/>
<organism evidence="3 4">
    <name type="scientific">Oceanibaculum pacificum</name>
    <dbReference type="NCBI Taxonomy" id="580166"/>
    <lineage>
        <taxon>Bacteria</taxon>
        <taxon>Pseudomonadati</taxon>
        <taxon>Pseudomonadota</taxon>
        <taxon>Alphaproteobacteria</taxon>
        <taxon>Rhodospirillales</taxon>
        <taxon>Oceanibaculaceae</taxon>
        <taxon>Oceanibaculum</taxon>
    </lineage>
</organism>
<feature type="transmembrane region" description="Helical" evidence="2">
    <location>
        <begin position="7"/>
        <end position="28"/>
    </location>
</feature>
<feature type="transmembrane region" description="Helical" evidence="2">
    <location>
        <begin position="369"/>
        <end position="391"/>
    </location>
</feature>
<feature type="transmembrane region" description="Helical" evidence="2">
    <location>
        <begin position="431"/>
        <end position="448"/>
    </location>
</feature>
<name>A0A154W2W8_9PROT</name>
<keyword evidence="2" id="KW-0812">Transmembrane</keyword>
<feature type="transmembrane region" description="Helical" evidence="2">
    <location>
        <begin position="327"/>
        <end position="348"/>
    </location>
</feature>
<feature type="transmembrane region" description="Helical" evidence="2">
    <location>
        <begin position="129"/>
        <end position="157"/>
    </location>
</feature>
<dbReference type="EMBL" id="LPXN01000111">
    <property type="protein sequence ID" value="KZD07870.1"/>
    <property type="molecule type" value="Genomic_DNA"/>
</dbReference>
<evidence type="ECO:0000313" key="4">
    <source>
        <dbReference type="Proteomes" id="UP000076400"/>
    </source>
</evidence>
<evidence type="ECO:0000313" key="3">
    <source>
        <dbReference type="EMBL" id="KZD07870.1"/>
    </source>
</evidence>
<keyword evidence="2" id="KW-1133">Transmembrane helix</keyword>
<reference evidence="3 4" key="1">
    <citation type="submission" date="2015-12" db="EMBL/GenBank/DDBJ databases">
        <title>Genome sequence of Oceanibaculum pacificum MCCC 1A02656.</title>
        <authorList>
            <person name="Lu L."/>
            <person name="Lai Q."/>
            <person name="Shao Z."/>
            <person name="Qian P."/>
        </authorList>
    </citation>
    <scope>NUCLEOTIDE SEQUENCE [LARGE SCALE GENOMIC DNA]</scope>
    <source>
        <strain evidence="3 4">MCCC 1A02656</strain>
    </source>
</reference>
<protein>
    <submittedName>
        <fullName evidence="3">Peptidase</fullName>
    </submittedName>
</protein>
<dbReference type="Pfam" id="PF03929">
    <property type="entry name" value="PepSY_TM"/>
    <property type="match status" value="1"/>
</dbReference>
<evidence type="ECO:0000256" key="1">
    <source>
        <dbReference type="SAM" id="MobiDB-lite"/>
    </source>
</evidence>
<dbReference type="PANTHER" id="PTHR34219">
    <property type="entry name" value="IRON-REGULATED INNER MEMBRANE PROTEIN-RELATED"/>
    <property type="match status" value="1"/>
</dbReference>
<feature type="transmembrane region" description="Helical" evidence="2">
    <location>
        <begin position="178"/>
        <end position="203"/>
    </location>
</feature>
<dbReference type="PANTHER" id="PTHR34219:SF4">
    <property type="entry name" value="PEPSY DOMAIN-CONTAINING PROTEIN"/>
    <property type="match status" value="1"/>
</dbReference>
<comment type="caution">
    <text evidence="3">The sequence shown here is derived from an EMBL/GenBank/DDBJ whole genome shotgun (WGS) entry which is preliminary data.</text>
</comment>
<feature type="region of interest" description="Disordered" evidence="1">
    <location>
        <begin position="486"/>
        <end position="513"/>
    </location>
</feature>
<sequence length="513" mass="56534">MNWLHTWAGVVVGAVLFAIFWMGTLSVFDREIDRWMMPETRLAPVAEPASLDRIREVAQALAGDAPSLFISLPTERQPVLGIGFRKDGEFVSRNVDPATATLLPERGTLGGTGFIFPFHFSLNIKLWSIGYWLVGLAAMAMLALLVSGVIVHVKIFADFFTLRTDKKAPRVALDLHNVTGVLGLPFHFMITLSGLIIFVLVYFPNAWQGTFPDRAGYFKEAFGSYSRPKANQPGDPMSLDALSAEAVRLWGGGTPLYLRLWHTGDANAVVEFRRSYEDRVTMNTDTLYLDAATGAVLSRQTQQPIMTAQRFLSGLHFIQFRHWTLRWIYFALGLSGCVLIATGFLFWLESRRKRHEKQGLKGLGVVEGLTIGATTGIILATLSFFIANKLLPPGMAERQSYEAWAFYLLWAAGFAHGWIRRGQAWAEQSWAIAAAALCAPVLNALITGDHLARSLSKGQWAVAGMDLALLALAAIAALTARKLQRRPATTSRAMPGRAQGSTRGSTREGRQHA</sequence>
<dbReference type="AlphaFoldDB" id="A0A154W2W8"/>